<evidence type="ECO:0000256" key="6">
    <source>
        <dbReference type="ARBA" id="ARBA00023136"/>
    </source>
</evidence>
<feature type="transmembrane region" description="Helical" evidence="10">
    <location>
        <begin position="23"/>
        <end position="48"/>
    </location>
</feature>
<evidence type="ECO:0000313" key="13">
    <source>
        <dbReference type="RefSeq" id="XP_031572647.1"/>
    </source>
</evidence>
<dbReference type="KEGG" id="aten:116306702"/>
<evidence type="ECO:0000256" key="2">
    <source>
        <dbReference type="ARBA" id="ARBA00022475"/>
    </source>
</evidence>
<keyword evidence="3 9" id="KW-0812">Transmembrane</keyword>
<keyword evidence="5 9" id="KW-0297">G-protein coupled receptor</keyword>
<feature type="transmembrane region" description="Helical" evidence="10">
    <location>
        <begin position="336"/>
        <end position="357"/>
    </location>
</feature>
<protein>
    <submittedName>
        <fullName evidence="13">5-hydroxytryptamine receptor 1D-like</fullName>
    </submittedName>
</protein>
<evidence type="ECO:0000313" key="12">
    <source>
        <dbReference type="Proteomes" id="UP000515163"/>
    </source>
</evidence>
<sequence>MMIPANRSRNRTSIETSLHSMEIFEAICLIIFVVTSLLLNVSICTVIWRSKLLRKRTTNIFIVNLAISNSLIALFIMPFSCRAVIVQVWDYGHVFCTINGMLSMTFFVASISTLCCISVDRYYAVVKPVKYKNIFTVRRASILLLFSWTISVFCASLPVFGWAEYVYHPGSNHCSPNWKRNCGYYFFMTLIGFGIPLVILILTYWMIFAAIRKHERRFSSWNGIAPTTSYRIPLPSVNPPKPVITVNAVVQDSFSHADSTVDINERNDFKRRSRSICSGTASPSSQRRNTAQVDFLKIPGQAVIKRQSSMLQFRVLTQITTRLRGRTLTIPREYRIAKTGLVLFFVFFVSWGPYMVVNNCSGYYETPVWVYRLAIWLVYCSCILNPMVYAFSSKHIRDAFRVAFKCRRERRIADAFQLRRMSEATSTNHVN</sequence>
<gene>
    <name evidence="13" type="primary">LOC116306702</name>
</gene>
<feature type="transmembrane region" description="Helical" evidence="10">
    <location>
        <begin position="183"/>
        <end position="207"/>
    </location>
</feature>
<proteinExistence type="inferred from homology"/>
<evidence type="ECO:0000256" key="10">
    <source>
        <dbReference type="SAM" id="Phobius"/>
    </source>
</evidence>
<keyword evidence="6 10" id="KW-0472">Membrane</keyword>
<keyword evidence="7 9" id="KW-0675">Receptor</keyword>
<dbReference type="InterPro" id="IPR017452">
    <property type="entry name" value="GPCR_Rhodpsn_7TM"/>
</dbReference>
<reference evidence="13" key="1">
    <citation type="submission" date="2025-08" db="UniProtKB">
        <authorList>
            <consortium name="RefSeq"/>
        </authorList>
    </citation>
    <scope>IDENTIFICATION</scope>
    <source>
        <tissue evidence="13">Tentacle</tissue>
    </source>
</reference>
<dbReference type="OrthoDB" id="5977853at2759"/>
<feature type="transmembrane region" description="Helical" evidence="10">
    <location>
        <begin position="60"/>
        <end position="85"/>
    </location>
</feature>
<organism evidence="12 13">
    <name type="scientific">Actinia tenebrosa</name>
    <name type="common">Australian red waratah sea anemone</name>
    <dbReference type="NCBI Taxonomy" id="6105"/>
    <lineage>
        <taxon>Eukaryota</taxon>
        <taxon>Metazoa</taxon>
        <taxon>Cnidaria</taxon>
        <taxon>Anthozoa</taxon>
        <taxon>Hexacorallia</taxon>
        <taxon>Actiniaria</taxon>
        <taxon>Actiniidae</taxon>
        <taxon>Actinia</taxon>
    </lineage>
</organism>
<feature type="domain" description="G-protein coupled receptors family 1 profile" evidence="11">
    <location>
        <begin position="39"/>
        <end position="389"/>
    </location>
</feature>
<keyword evidence="8 9" id="KW-0807">Transducer</keyword>
<comment type="subcellular location">
    <subcellularLocation>
        <location evidence="1">Cell membrane</location>
        <topology evidence="1">Multi-pass membrane protein</topology>
    </subcellularLocation>
</comment>
<feature type="transmembrane region" description="Helical" evidence="10">
    <location>
        <begin position="140"/>
        <end position="163"/>
    </location>
</feature>
<feature type="transmembrane region" description="Helical" evidence="10">
    <location>
        <begin position="91"/>
        <end position="119"/>
    </location>
</feature>
<evidence type="ECO:0000256" key="8">
    <source>
        <dbReference type="ARBA" id="ARBA00023224"/>
    </source>
</evidence>
<dbReference type="SUPFAM" id="SSF81321">
    <property type="entry name" value="Family A G protein-coupled receptor-like"/>
    <property type="match status" value="1"/>
</dbReference>
<accession>A0A6P8IZP5</accession>
<keyword evidence="12" id="KW-1185">Reference proteome</keyword>
<dbReference type="CDD" id="cd00637">
    <property type="entry name" value="7tm_classA_rhodopsin-like"/>
    <property type="match status" value="1"/>
</dbReference>
<feature type="transmembrane region" description="Helical" evidence="10">
    <location>
        <begin position="369"/>
        <end position="391"/>
    </location>
</feature>
<dbReference type="PROSITE" id="PS00237">
    <property type="entry name" value="G_PROTEIN_RECEP_F1_1"/>
    <property type="match status" value="1"/>
</dbReference>
<dbReference type="InterPro" id="IPR000276">
    <property type="entry name" value="GPCR_Rhodpsn"/>
</dbReference>
<dbReference type="Proteomes" id="UP000515163">
    <property type="component" value="Unplaced"/>
</dbReference>
<comment type="similarity">
    <text evidence="9">Belongs to the G-protein coupled receptor 1 family.</text>
</comment>
<dbReference type="PROSITE" id="PS50262">
    <property type="entry name" value="G_PROTEIN_RECEP_F1_2"/>
    <property type="match status" value="1"/>
</dbReference>
<keyword evidence="4 10" id="KW-1133">Transmembrane helix</keyword>
<dbReference type="Pfam" id="PF00001">
    <property type="entry name" value="7tm_1"/>
    <property type="match status" value="1"/>
</dbReference>
<dbReference type="RefSeq" id="XP_031572647.1">
    <property type="nucleotide sequence ID" value="XM_031716787.1"/>
</dbReference>
<dbReference type="AlphaFoldDB" id="A0A6P8IZP5"/>
<evidence type="ECO:0000256" key="9">
    <source>
        <dbReference type="RuleBase" id="RU000688"/>
    </source>
</evidence>
<dbReference type="InParanoid" id="A0A6P8IZP5"/>
<evidence type="ECO:0000256" key="3">
    <source>
        <dbReference type="ARBA" id="ARBA00022692"/>
    </source>
</evidence>
<evidence type="ECO:0000256" key="7">
    <source>
        <dbReference type="ARBA" id="ARBA00023170"/>
    </source>
</evidence>
<dbReference type="PRINTS" id="PR00237">
    <property type="entry name" value="GPCRRHODOPSN"/>
</dbReference>
<dbReference type="Gene3D" id="1.20.1070.10">
    <property type="entry name" value="Rhodopsin 7-helix transmembrane proteins"/>
    <property type="match status" value="1"/>
</dbReference>
<keyword evidence="2" id="KW-1003">Cell membrane</keyword>
<dbReference type="GeneID" id="116306702"/>
<name>A0A6P8IZP5_ACTTE</name>
<evidence type="ECO:0000256" key="1">
    <source>
        <dbReference type="ARBA" id="ARBA00004651"/>
    </source>
</evidence>
<dbReference type="GO" id="GO:0004930">
    <property type="term" value="F:G protein-coupled receptor activity"/>
    <property type="evidence" value="ECO:0007669"/>
    <property type="project" value="UniProtKB-KW"/>
</dbReference>
<dbReference type="GO" id="GO:0005886">
    <property type="term" value="C:plasma membrane"/>
    <property type="evidence" value="ECO:0007669"/>
    <property type="project" value="UniProtKB-SubCell"/>
</dbReference>
<evidence type="ECO:0000256" key="5">
    <source>
        <dbReference type="ARBA" id="ARBA00023040"/>
    </source>
</evidence>
<evidence type="ECO:0000256" key="4">
    <source>
        <dbReference type="ARBA" id="ARBA00022989"/>
    </source>
</evidence>
<dbReference type="FunCoup" id="A0A6P8IZP5">
    <property type="interactions" value="87"/>
</dbReference>
<evidence type="ECO:0000259" key="11">
    <source>
        <dbReference type="PROSITE" id="PS50262"/>
    </source>
</evidence>
<dbReference type="SMART" id="SM01381">
    <property type="entry name" value="7TM_GPCR_Srsx"/>
    <property type="match status" value="1"/>
</dbReference>
<dbReference type="PANTHER" id="PTHR22752">
    <property type="entry name" value="G PROTEIN-COUPLED RECEPTOR"/>
    <property type="match status" value="1"/>
</dbReference>